<dbReference type="PANTHER" id="PTHR37172">
    <property type="entry name" value="TRANSMEMBRANE PROTEIN"/>
    <property type="match status" value="1"/>
</dbReference>
<dbReference type="EnsemblPlants" id="Kaladp0045s0191.1.v1.1">
    <property type="protein sequence ID" value="Kaladp0045s0191.1.v1.1"/>
    <property type="gene ID" value="Kaladp0045s0191.v1.1"/>
</dbReference>
<feature type="transmembrane region" description="Helical" evidence="1">
    <location>
        <begin position="227"/>
        <end position="246"/>
    </location>
</feature>
<organism evidence="2 3">
    <name type="scientific">Kalanchoe fedtschenkoi</name>
    <name type="common">Lavender scallops</name>
    <name type="synonym">South American air plant</name>
    <dbReference type="NCBI Taxonomy" id="63787"/>
    <lineage>
        <taxon>Eukaryota</taxon>
        <taxon>Viridiplantae</taxon>
        <taxon>Streptophyta</taxon>
        <taxon>Embryophyta</taxon>
        <taxon>Tracheophyta</taxon>
        <taxon>Spermatophyta</taxon>
        <taxon>Magnoliopsida</taxon>
        <taxon>eudicotyledons</taxon>
        <taxon>Gunneridae</taxon>
        <taxon>Pentapetalae</taxon>
        <taxon>Saxifragales</taxon>
        <taxon>Crassulaceae</taxon>
        <taxon>Kalanchoe</taxon>
    </lineage>
</organism>
<protein>
    <submittedName>
        <fullName evidence="2">Uncharacterized protein</fullName>
    </submittedName>
</protein>
<dbReference type="PANTHER" id="PTHR37172:SF3">
    <property type="entry name" value="TRANSMEMBRANE PROTEIN"/>
    <property type="match status" value="1"/>
</dbReference>
<proteinExistence type="predicted"/>
<keyword evidence="3" id="KW-1185">Reference proteome</keyword>
<reference evidence="2" key="1">
    <citation type="submission" date="2021-01" db="UniProtKB">
        <authorList>
            <consortium name="EnsemblPlants"/>
        </authorList>
    </citation>
    <scope>IDENTIFICATION</scope>
</reference>
<dbReference type="Gramene" id="Kaladp0045s0191.1.v1.1">
    <property type="protein sequence ID" value="Kaladp0045s0191.1.v1.1"/>
    <property type="gene ID" value="Kaladp0045s0191.v1.1"/>
</dbReference>
<evidence type="ECO:0000313" key="2">
    <source>
        <dbReference type="EnsemblPlants" id="Kaladp0045s0191.1.v1.1"/>
    </source>
</evidence>
<feature type="transmembrane region" description="Helical" evidence="1">
    <location>
        <begin position="20"/>
        <end position="42"/>
    </location>
</feature>
<evidence type="ECO:0000313" key="3">
    <source>
        <dbReference type="Proteomes" id="UP000594263"/>
    </source>
</evidence>
<keyword evidence="1" id="KW-0812">Transmembrane</keyword>
<sequence>MSQDHVDLGVRGQNPLIRLLLPLSFLLIARLSNVYYLLALNFYTSPQSSSYIFSLFLDTNPILLHALVSVVTMATFVHGLTGSMFLLGKPDHVSILRPRLYVAWILLCALQVCVGLGVEGSIAAGIDGINIKDGRISLVSRVVFFLGLHETMIQWCRMIVKPVVDDTVFGGAREEEEERVVEKVAVAASCGALWWWKLRDEVESMVTVAEVKKEMGLDMRVADLAGWWLYYVTVSIGVVKIVKGLMRLGMILRQGRSHPHPGPAPAINPICDLVDKV</sequence>
<feature type="transmembrane region" description="Helical" evidence="1">
    <location>
        <begin position="62"/>
        <end position="88"/>
    </location>
</feature>
<evidence type="ECO:0000256" key="1">
    <source>
        <dbReference type="SAM" id="Phobius"/>
    </source>
</evidence>
<keyword evidence="1" id="KW-0472">Membrane</keyword>
<dbReference type="OMA" id="AWIFLCT"/>
<dbReference type="AlphaFoldDB" id="A0A7N0TT22"/>
<accession>A0A7N0TT22</accession>
<name>A0A7N0TT22_KALFE</name>
<dbReference type="Proteomes" id="UP000594263">
    <property type="component" value="Unplaced"/>
</dbReference>
<keyword evidence="1" id="KW-1133">Transmembrane helix</keyword>
<feature type="transmembrane region" description="Helical" evidence="1">
    <location>
        <begin position="100"/>
        <end position="118"/>
    </location>
</feature>